<feature type="region of interest" description="Disordered" evidence="6">
    <location>
        <begin position="1"/>
        <end position="45"/>
    </location>
</feature>
<dbReference type="OrthoDB" id="515064at2759"/>
<feature type="region of interest" description="Disordered" evidence="6">
    <location>
        <begin position="622"/>
        <end position="724"/>
    </location>
</feature>
<feature type="compositionally biased region" description="Basic residues" evidence="6">
    <location>
        <begin position="210"/>
        <end position="220"/>
    </location>
</feature>
<keyword evidence="5" id="KW-0539">Nucleus</keyword>
<feature type="compositionally biased region" description="Basic and acidic residues" evidence="6">
    <location>
        <begin position="692"/>
        <end position="706"/>
    </location>
</feature>
<comment type="similarity">
    <text evidence="2">Belongs to the SNF5 family.</text>
</comment>
<feature type="compositionally biased region" description="Pro residues" evidence="6">
    <location>
        <begin position="655"/>
        <end position="667"/>
    </location>
</feature>
<feature type="compositionally biased region" description="Basic and acidic residues" evidence="6">
    <location>
        <begin position="575"/>
        <end position="595"/>
    </location>
</feature>
<feature type="compositionally biased region" description="Polar residues" evidence="6">
    <location>
        <begin position="70"/>
        <end position="94"/>
    </location>
</feature>
<keyword evidence="8" id="KW-1185">Reference proteome</keyword>
<dbReference type="GO" id="GO:0000228">
    <property type="term" value="C:nuclear chromosome"/>
    <property type="evidence" value="ECO:0007669"/>
    <property type="project" value="InterPro"/>
</dbReference>
<keyword evidence="4" id="KW-0804">Transcription</keyword>
<feature type="compositionally biased region" description="Low complexity" evidence="6">
    <location>
        <begin position="680"/>
        <end position="691"/>
    </location>
</feature>
<evidence type="ECO:0000256" key="6">
    <source>
        <dbReference type="SAM" id="MobiDB-lite"/>
    </source>
</evidence>
<dbReference type="InterPro" id="IPR006939">
    <property type="entry name" value="SNF5"/>
</dbReference>
<feature type="region of interest" description="Disordered" evidence="6">
    <location>
        <begin position="452"/>
        <end position="472"/>
    </location>
</feature>
<evidence type="ECO:0000256" key="2">
    <source>
        <dbReference type="ARBA" id="ARBA00010239"/>
    </source>
</evidence>
<evidence type="ECO:0000313" key="8">
    <source>
        <dbReference type="Proteomes" id="UP000316270"/>
    </source>
</evidence>
<evidence type="ECO:0000256" key="1">
    <source>
        <dbReference type="ARBA" id="ARBA00004123"/>
    </source>
</evidence>
<feature type="compositionally biased region" description="Acidic residues" evidence="6">
    <location>
        <begin position="519"/>
        <end position="534"/>
    </location>
</feature>
<feature type="compositionally biased region" description="Polar residues" evidence="6">
    <location>
        <begin position="627"/>
        <end position="652"/>
    </location>
</feature>
<comment type="subcellular location">
    <subcellularLocation>
        <location evidence="1">Nucleus</location>
    </subcellularLocation>
</comment>
<gene>
    <name evidence="7" type="ORF">FKW77_009187</name>
</gene>
<dbReference type="PANTHER" id="PTHR10019">
    <property type="entry name" value="SNF5"/>
    <property type="match status" value="1"/>
</dbReference>
<evidence type="ECO:0000256" key="4">
    <source>
        <dbReference type="ARBA" id="ARBA00023163"/>
    </source>
</evidence>
<feature type="region of interest" description="Disordered" evidence="6">
    <location>
        <begin position="507"/>
        <end position="603"/>
    </location>
</feature>
<dbReference type="EMBL" id="CP042190">
    <property type="protein sequence ID" value="QDS71766.1"/>
    <property type="molecule type" value="Genomic_DNA"/>
</dbReference>
<organism evidence="7 8">
    <name type="scientific">Venturia effusa</name>
    <dbReference type="NCBI Taxonomy" id="50376"/>
    <lineage>
        <taxon>Eukaryota</taxon>
        <taxon>Fungi</taxon>
        <taxon>Dikarya</taxon>
        <taxon>Ascomycota</taxon>
        <taxon>Pezizomycotina</taxon>
        <taxon>Dothideomycetes</taxon>
        <taxon>Pleosporomycetidae</taxon>
        <taxon>Venturiales</taxon>
        <taxon>Venturiaceae</taxon>
        <taxon>Venturia</taxon>
    </lineage>
</organism>
<dbReference type="STRING" id="50376.A0A517L805"/>
<feature type="compositionally biased region" description="Low complexity" evidence="6">
    <location>
        <begin position="541"/>
        <end position="563"/>
    </location>
</feature>
<proteinExistence type="inferred from homology"/>
<evidence type="ECO:0000313" key="7">
    <source>
        <dbReference type="EMBL" id="QDS71766.1"/>
    </source>
</evidence>
<dbReference type="GO" id="GO:0006338">
    <property type="term" value="P:chromatin remodeling"/>
    <property type="evidence" value="ECO:0007669"/>
    <property type="project" value="InterPro"/>
</dbReference>
<dbReference type="Pfam" id="PF04855">
    <property type="entry name" value="SNF5"/>
    <property type="match status" value="1"/>
</dbReference>
<protein>
    <recommendedName>
        <fullName evidence="9">SWI/SNF chromatin-remodeling complex subunit</fullName>
    </recommendedName>
</protein>
<name>A0A517L805_9PEZI</name>
<accession>A0A517L805</accession>
<dbReference type="AlphaFoldDB" id="A0A517L805"/>
<keyword evidence="3" id="KW-0805">Transcription regulation</keyword>
<evidence type="ECO:0008006" key="9">
    <source>
        <dbReference type="Google" id="ProtNLM"/>
    </source>
</evidence>
<dbReference type="Proteomes" id="UP000316270">
    <property type="component" value="Chromosome 6"/>
</dbReference>
<evidence type="ECO:0000256" key="5">
    <source>
        <dbReference type="ARBA" id="ARBA00023242"/>
    </source>
</evidence>
<evidence type="ECO:0000256" key="3">
    <source>
        <dbReference type="ARBA" id="ARBA00023015"/>
    </source>
</evidence>
<reference evidence="7 8" key="1">
    <citation type="submission" date="2019-07" db="EMBL/GenBank/DDBJ databases">
        <title>Finished genome of Venturia effusa.</title>
        <authorList>
            <person name="Young C.A."/>
            <person name="Cox M.P."/>
            <person name="Ganley A.R.D."/>
            <person name="David W.J."/>
        </authorList>
    </citation>
    <scope>NUCLEOTIDE SEQUENCE [LARGE SCALE GENOMIC DNA]</scope>
    <source>
        <strain evidence="8">albino</strain>
    </source>
</reference>
<sequence>MASPILANSPALASMSHDTKPTTAGEDESAISAQTNPGTEQEGALVRDAIKEGKAKAKAVMAASGMNIASEAQINSPSTTDTTRPAVNPTTNGAPQGRKRSRSGSRKPLDPAKSSQVDATTEYGKYRLSLYFERDQYFSANINTKGEESGALAADLHSRQRYYGRLAEVRRSNPAGHAAEIYGWGYAGFGNGHTQNNDFRIVYPSARMKPGRRKARRNHVSRQNNADQADELEELVPMRLDIEHDKIKLRDTFTWNLHDHVTALDAFAETLVEDFQVPQEHIPYVLQQVKEKIDEQRQEYYPHVYIQEEPLDPHLPYAAYKNDEMRILIKLNITIGPYTLVDQFEWDINDSKNSPEEFARQMTRDLALSGEFTTAIAHQIREQTQMFTKSLYITAHPFDGRPIEDADVANNFLPSPMPSVFRPVQTVKDYSPYLWELTEQDLQKEELSILREQRRQKRSVTRRGGPALPDLKDRDRTVRSLIVSSVLPGAAENLESARVFKMLRASGRRGRGAARADGASDDDESDTEDSDPEAEVTQQITGGTARTRGMRGAATAAQAAMRANLGRSATPELASLHHHETRTSRRSGHETREESVAEPTTMIVKLRIPRERFRQWWRNYKNRPQGEHQQSAQVSTPITASQSTPQHLSNLHASMPPPPSPAPPPRSTPAGSSRGTPTVEASKSSSTGSAATEKKWRYYPDGHVDAPDPLPPVEDREHPPPPPWLKEAISKLRADYPRDDFEAWMKLQAYDRKSGATVRLDDIKNGVVPEENVKWSWVPRIRCNDCPGKQYTAAPENAEANFSLHLKNKTHIQRVDARYKGRPSS</sequence>
<feature type="region of interest" description="Disordered" evidence="6">
    <location>
        <begin position="66"/>
        <end position="118"/>
    </location>
</feature>
<feature type="region of interest" description="Disordered" evidence="6">
    <location>
        <begin position="210"/>
        <end position="229"/>
    </location>
</feature>